<dbReference type="Proteomes" id="UP000472262">
    <property type="component" value="Unassembled WGS sequence"/>
</dbReference>
<accession>A0A672K0P7</accession>
<dbReference type="SUPFAM" id="SSF82657">
    <property type="entry name" value="BolA-like"/>
    <property type="match status" value="1"/>
</dbReference>
<proteinExistence type="predicted"/>
<sequence>MGPVETTIRAKLTQTLKPEVLVVSPQFEGFLLAELSSCIHALAIQAKTPPQWKSNPSLQE</sequence>
<dbReference type="PIRSF" id="PIRSF003113">
    <property type="entry name" value="BolA"/>
    <property type="match status" value="1"/>
</dbReference>
<evidence type="ECO:0000313" key="1">
    <source>
        <dbReference type="Ensembl" id="ENSSGRP00000002126.1"/>
    </source>
</evidence>
<reference evidence="1" key="2">
    <citation type="submission" date="2025-09" db="UniProtKB">
        <authorList>
            <consortium name="Ensembl"/>
        </authorList>
    </citation>
    <scope>IDENTIFICATION</scope>
</reference>
<reference evidence="1" key="1">
    <citation type="submission" date="2025-08" db="UniProtKB">
        <authorList>
            <consortium name="Ensembl"/>
        </authorList>
    </citation>
    <scope>IDENTIFICATION</scope>
</reference>
<dbReference type="AlphaFoldDB" id="A0A672K0P7"/>
<evidence type="ECO:0000313" key="2">
    <source>
        <dbReference type="Proteomes" id="UP000472262"/>
    </source>
</evidence>
<dbReference type="InParanoid" id="A0A672K0P7"/>
<organism evidence="1 2">
    <name type="scientific">Sinocyclocheilus grahami</name>
    <name type="common">Dianchi golden-line fish</name>
    <name type="synonym">Barbus grahami</name>
    <dbReference type="NCBI Taxonomy" id="75366"/>
    <lineage>
        <taxon>Eukaryota</taxon>
        <taxon>Metazoa</taxon>
        <taxon>Chordata</taxon>
        <taxon>Craniata</taxon>
        <taxon>Vertebrata</taxon>
        <taxon>Euteleostomi</taxon>
        <taxon>Actinopterygii</taxon>
        <taxon>Neopterygii</taxon>
        <taxon>Teleostei</taxon>
        <taxon>Ostariophysi</taxon>
        <taxon>Cypriniformes</taxon>
        <taxon>Cyprinidae</taxon>
        <taxon>Cyprininae</taxon>
        <taxon>Sinocyclocheilus</taxon>
    </lineage>
</organism>
<protein>
    <submittedName>
        <fullName evidence="1">Uncharacterized protein</fullName>
    </submittedName>
</protein>
<keyword evidence="2" id="KW-1185">Reference proteome</keyword>
<dbReference type="Ensembl" id="ENSSGRT00000002332.1">
    <property type="protein sequence ID" value="ENSSGRP00000002126.1"/>
    <property type="gene ID" value="ENSSGRG00000001302.1"/>
</dbReference>
<dbReference type="InterPro" id="IPR002634">
    <property type="entry name" value="BolA"/>
</dbReference>
<dbReference type="InterPro" id="IPR036065">
    <property type="entry name" value="BolA-like_sf"/>
</dbReference>
<name>A0A672K0P7_SINGR</name>